<organism evidence="1 2">
    <name type="scientific">Rhodococcus koreensis</name>
    <dbReference type="NCBI Taxonomy" id="99653"/>
    <lineage>
        <taxon>Bacteria</taxon>
        <taxon>Bacillati</taxon>
        <taxon>Actinomycetota</taxon>
        <taxon>Actinomycetes</taxon>
        <taxon>Mycobacteriales</taxon>
        <taxon>Nocardiaceae</taxon>
        <taxon>Rhodococcus</taxon>
    </lineage>
</organism>
<protein>
    <submittedName>
        <fullName evidence="1">Uncharacterized protein</fullName>
    </submittedName>
</protein>
<keyword evidence="2" id="KW-1185">Reference proteome</keyword>
<dbReference type="RefSeq" id="WP_072937595.1">
    <property type="nucleotide sequence ID" value="NZ_FNSV01000005.1"/>
</dbReference>
<dbReference type="EMBL" id="FNSV01000005">
    <property type="protein sequence ID" value="SEC30741.1"/>
    <property type="molecule type" value="Genomic_DNA"/>
</dbReference>
<gene>
    <name evidence="1" type="ORF">SAMN04490239_3616</name>
</gene>
<dbReference type="OrthoDB" id="4463898at2"/>
<dbReference type="AlphaFoldDB" id="A0A1H4RGE0"/>
<name>A0A1H4RGE0_9NOCA</name>
<sequence>MGSNAGSPTSSSAAALGGRLLQLVGDRDAARLSCEVSRVCAELHPTGGRPVYGDVLAWVVDATVGVVVARLGGAGPDETLILDVRFAEGRYVDGEALPPSERWVLRTVSAFLAEDLVEGERSYTAAEQFDITMRAEILADALIWLDFVLDVDLPDPPDMATAQEG</sequence>
<dbReference type="Proteomes" id="UP000183561">
    <property type="component" value="Unassembled WGS sequence"/>
</dbReference>
<proteinExistence type="predicted"/>
<reference evidence="2" key="1">
    <citation type="submission" date="2016-10" db="EMBL/GenBank/DDBJ databases">
        <authorList>
            <person name="Varghese N."/>
            <person name="Submissions S."/>
        </authorList>
    </citation>
    <scope>NUCLEOTIDE SEQUENCE [LARGE SCALE GENOMIC DNA]</scope>
    <source>
        <strain evidence="2">DSM 44498</strain>
    </source>
</reference>
<evidence type="ECO:0000313" key="1">
    <source>
        <dbReference type="EMBL" id="SEC30741.1"/>
    </source>
</evidence>
<accession>A0A1H4RGE0</accession>
<evidence type="ECO:0000313" key="2">
    <source>
        <dbReference type="Proteomes" id="UP000183561"/>
    </source>
</evidence>